<organism evidence="3 4">
    <name type="scientific">Alteromonas confluentis</name>
    <dbReference type="NCBI Taxonomy" id="1656094"/>
    <lineage>
        <taxon>Bacteria</taxon>
        <taxon>Pseudomonadati</taxon>
        <taxon>Pseudomonadota</taxon>
        <taxon>Gammaproteobacteria</taxon>
        <taxon>Alteromonadales</taxon>
        <taxon>Alteromonadaceae</taxon>
        <taxon>Alteromonas/Salinimonas group</taxon>
        <taxon>Alteromonas</taxon>
    </lineage>
</organism>
<dbReference type="GO" id="GO:0016787">
    <property type="term" value="F:hydrolase activity"/>
    <property type="evidence" value="ECO:0007669"/>
    <property type="project" value="InterPro"/>
</dbReference>
<dbReference type="SUPFAM" id="SSF56300">
    <property type="entry name" value="Metallo-dependent phosphatases"/>
    <property type="match status" value="1"/>
</dbReference>
<gene>
    <name evidence="3" type="ORF">BFC18_02715</name>
</gene>
<accession>A0A1E7ZG54</accession>
<feature type="domain" description="Calcineurin-like phosphoesterase" evidence="2">
    <location>
        <begin position="45"/>
        <end position="175"/>
    </location>
</feature>
<evidence type="ECO:0000313" key="4">
    <source>
        <dbReference type="Proteomes" id="UP000175691"/>
    </source>
</evidence>
<comment type="caution">
    <text evidence="3">The sequence shown here is derived from an EMBL/GenBank/DDBJ whole genome shotgun (WGS) entry which is preliminary data.</text>
</comment>
<dbReference type="InterPro" id="IPR029052">
    <property type="entry name" value="Metallo-depent_PP-like"/>
</dbReference>
<dbReference type="OrthoDB" id="5695107at2"/>
<dbReference type="AlphaFoldDB" id="A0A1E7ZG54"/>
<dbReference type="STRING" id="1656094.BFC18_02715"/>
<feature type="chain" id="PRO_5009209904" description="Calcineurin-like phosphoesterase domain-containing protein" evidence="1">
    <location>
        <begin position="27"/>
        <end position="623"/>
    </location>
</feature>
<dbReference type="Pfam" id="PF00149">
    <property type="entry name" value="Metallophos"/>
    <property type="match status" value="1"/>
</dbReference>
<sequence length="623" mass="68957">MKTVLWGKWVVGMVAGLLLSGCGADAVKTELPEPDNQEKAQEVQIAFLADIHLHDFLSAAENLDASELPVIADTRTSDQSTQGAQTPVLMRSMQAQLNSTRLFNENYFVFLAALDEIAAKGIKLVALPGDFSDDGQPANVRALADILAEYTDKYGMRFFAITGNHDPVRPFSRAGGKKDFLHRSGKEVAVMSPDHPDCLNQSAWQCSNALREWGYADIMETLKSQGFSPSSQDLLYETPFGTAEVSKRGWRWCDPESKSGESNSTEESNQIEESGKSCIFMPDASYLVEPVEGLWLLAIDANVYTPKGKVSSLEFNGSGNAGYNALVDYKPELLDWIAGVVKRAEKHNKHLIAFSHFPMADFYDNTQKQLAELFGDTGMQLKRMPSASTTQILSDLGLRLHMAGHMHLYDIAQPEDTGGLVNVQVPSLAAYQPGYSVVTLNNDGSAQVDTIIQQQVDRFDTLFPVYAKEWQYRNQAGLINWDKTILDTPDYLGFTDAHLKEVVRQRYVGREWPQPLATFIQSKTVGDALETLVCGNISRVTDEALLAMPAITLANDYYRMRNAGQFADLGGREVIYERLSDATLHCELPETAPVQTQQVRRFVKLLSNVAVSRDVTSITVKGV</sequence>
<dbReference type="PROSITE" id="PS51257">
    <property type="entry name" value="PROKAR_LIPOPROTEIN"/>
    <property type="match status" value="1"/>
</dbReference>
<keyword evidence="1" id="KW-0732">Signal</keyword>
<proteinExistence type="predicted"/>
<dbReference type="EMBL" id="MDHN01000004">
    <property type="protein sequence ID" value="OFC72487.1"/>
    <property type="molecule type" value="Genomic_DNA"/>
</dbReference>
<evidence type="ECO:0000313" key="3">
    <source>
        <dbReference type="EMBL" id="OFC72487.1"/>
    </source>
</evidence>
<reference evidence="3 4" key="1">
    <citation type="submission" date="2016-08" db="EMBL/GenBank/DDBJ databases">
        <authorList>
            <person name="Seilhamer J.J."/>
        </authorList>
    </citation>
    <scope>NUCLEOTIDE SEQUENCE [LARGE SCALE GENOMIC DNA]</scope>
    <source>
        <strain evidence="3 4">KCTC 42603</strain>
    </source>
</reference>
<dbReference type="RefSeq" id="WP_070123401.1">
    <property type="nucleotide sequence ID" value="NZ_MDHN01000004.1"/>
</dbReference>
<dbReference type="Gene3D" id="3.60.21.10">
    <property type="match status" value="2"/>
</dbReference>
<name>A0A1E7ZG54_9ALTE</name>
<keyword evidence="4" id="KW-1185">Reference proteome</keyword>
<feature type="signal peptide" evidence="1">
    <location>
        <begin position="1"/>
        <end position="26"/>
    </location>
</feature>
<protein>
    <recommendedName>
        <fullName evidence="2">Calcineurin-like phosphoesterase domain-containing protein</fullName>
    </recommendedName>
</protein>
<dbReference type="Proteomes" id="UP000175691">
    <property type="component" value="Unassembled WGS sequence"/>
</dbReference>
<evidence type="ECO:0000256" key="1">
    <source>
        <dbReference type="SAM" id="SignalP"/>
    </source>
</evidence>
<dbReference type="InterPro" id="IPR004843">
    <property type="entry name" value="Calcineurin-like_PHP"/>
</dbReference>
<evidence type="ECO:0000259" key="2">
    <source>
        <dbReference type="Pfam" id="PF00149"/>
    </source>
</evidence>